<evidence type="ECO:0000313" key="2">
    <source>
        <dbReference type="Proteomes" id="UP000703661"/>
    </source>
</evidence>
<keyword evidence="2" id="KW-1185">Reference proteome</keyword>
<accession>A0A9P6MX20</accession>
<comment type="caution">
    <text evidence="1">The sequence shown here is derived from an EMBL/GenBank/DDBJ whole genome shotgun (WGS) entry which is preliminary data.</text>
</comment>
<reference evidence="1" key="1">
    <citation type="journal article" date="2020" name="Fungal Divers.">
        <title>Resolving the Mortierellaceae phylogeny through synthesis of multi-gene phylogenetics and phylogenomics.</title>
        <authorList>
            <person name="Vandepol N."/>
            <person name="Liber J."/>
            <person name="Desiro A."/>
            <person name="Na H."/>
            <person name="Kennedy M."/>
            <person name="Barry K."/>
            <person name="Grigoriev I.V."/>
            <person name="Miller A.N."/>
            <person name="O'Donnell K."/>
            <person name="Stajich J.E."/>
            <person name="Bonito G."/>
        </authorList>
    </citation>
    <scope>NUCLEOTIDE SEQUENCE</scope>
    <source>
        <strain evidence="1">NRRL 2769</strain>
    </source>
</reference>
<name>A0A9P6MX20_9FUNG</name>
<organism evidence="1 2">
    <name type="scientific">Entomortierella chlamydospora</name>
    <dbReference type="NCBI Taxonomy" id="101097"/>
    <lineage>
        <taxon>Eukaryota</taxon>
        <taxon>Fungi</taxon>
        <taxon>Fungi incertae sedis</taxon>
        <taxon>Mucoromycota</taxon>
        <taxon>Mortierellomycotina</taxon>
        <taxon>Mortierellomycetes</taxon>
        <taxon>Mortierellales</taxon>
        <taxon>Mortierellaceae</taxon>
        <taxon>Entomortierella</taxon>
    </lineage>
</organism>
<gene>
    <name evidence="1" type="ORF">BGZ80_009790</name>
</gene>
<dbReference type="Proteomes" id="UP000703661">
    <property type="component" value="Unassembled WGS sequence"/>
</dbReference>
<protein>
    <submittedName>
        <fullName evidence="1">Uncharacterized protein</fullName>
    </submittedName>
</protein>
<proteinExistence type="predicted"/>
<sequence length="178" mass="19775">MIPTTSNNNNKNLQMSQSQEIEANIQSTVLNNAVAEFLQDMNSWDHINDCTQAVVPNIIREDNHHGHHHNNSSRFNIAGQDELTSFRILRSQVQLENDLGIDNSGSAFALDLRVLDRIFTLVTNSGSSSSSTDISFRVSKSDSASFFIHIVSTIKFYHRSIYGSSAHYESTLGASISL</sequence>
<dbReference type="AlphaFoldDB" id="A0A9P6MX20"/>
<dbReference type="EMBL" id="JAAAID010000617">
    <property type="protein sequence ID" value="KAG0015554.1"/>
    <property type="molecule type" value="Genomic_DNA"/>
</dbReference>
<evidence type="ECO:0000313" key="1">
    <source>
        <dbReference type="EMBL" id="KAG0015554.1"/>
    </source>
</evidence>